<accession>A0A0E9R706</accession>
<evidence type="ECO:0000313" key="1">
    <source>
        <dbReference type="EMBL" id="JAH24936.1"/>
    </source>
</evidence>
<reference evidence="1" key="1">
    <citation type="submission" date="2014-11" db="EMBL/GenBank/DDBJ databases">
        <authorList>
            <person name="Amaro Gonzalez C."/>
        </authorList>
    </citation>
    <scope>NUCLEOTIDE SEQUENCE</scope>
</reference>
<protein>
    <submittedName>
        <fullName evidence="1">Uncharacterized protein</fullName>
    </submittedName>
</protein>
<name>A0A0E9R706_ANGAN</name>
<reference evidence="1" key="2">
    <citation type="journal article" date="2015" name="Fish Shellfish Immunol.">
        <title>Early steps in the European eel (Anguilla anguilla)-Vibrio vulnificus interaction in the gills: Role of the RtxA13 toxin.</title>
        <authorList>
            <person name="Callol A."/>
            <person name="Pajuelo D."/>
            <person name="Ebbesson L."/>
            <person name="Teles M."/>
            <person name="MacKenzie S."/>
            <person name="Amaro C."/>
        </authorList>
    </citation>
    <scope>NUCLEOTIDE SEQUENCE</scope>
</reference>
<sequence length="55" mass="6340">MLFVLRSTQETHIKPKLLVPYLHERGLSVPQFWQGVCFDNAWPRLGAQVSDLYGP</sequence>
<dbReference type="AlphaFoldDB" id="A0A0E9R706"/>
<proteinExistence type="predicted"/>
<dbReference type="EMBL" id="GBXM01083641">
    <property type="protein sequence ID" value="JAH24936.1"/>
    <property type="molecule type" value="Transcribed_RNA"/>
</dbReference>
<organism evidence="1">
    <name type="scientific">Anguilla anguilla</name>
    <name type="common">European freshwater eel</name>
    <name type="synonym">Muraena anguilla</name>
    <dbReference type="NCBI Taxonomy" id="7936"/>
    <lineage>
        <taxon>Eukaryota</taxon>
        <taxon>Metazoa</taxon>
        <taxon>Chordata</taxon>
        <taxon>Craniata</taxon>
        <taxon>Vertebrata</taxon>
        <taxon>Euteleostomi</taxon>
        <taxon>Actinopterygii</taxon>
        <taxon>Neopterygii</taxon>
        <taxon>Teleostei</taxon>
        <taxon>Anguilliformes</taxon>
        <taxon>Anguillidae</taxon>
        <taxon>Anguilla</taxon>
    </lineage>
</organism>